<keyword evidence="1" id="KW-0614">Plasmid</keyword>
<geneLocation type="plasmid" evidence="1">
    <name>plasmindC</name>
</geneLocation>
<organism evidence="1">
    <name type="scientific">Pantoea sp. BJ2</name>
    <dbReference type="NCBI Taxonomy" id="3141322"/>
    <lineage>
        <taxon>Bacteria</taxon>
        <taxon>Pseudomonadati</taxon>
        <taxon>Pseudomonadota</taxon>
        <taxon>Gammaproteobacteria</taxon>
        <taxon>Enterobacterales</taxon>
        <taxon>Erwiniaceae</taxon>
        <taxon>Pantoea</taxon>
    </lineage>
</organism>
<dbReference type="RefSeq" id="WP_350262829.1">
    <property type="nucleotide sequence ID" value="NZ_CP158295.1"/>
</dbReference>
<accession>A0AAU7U3M4</accession>
<reference evidence="1" key="1">
    <citation type="submission" date="2024-06" db="EMBL/GenBank/DDBJ databases">
        <title>Multiomics insights into the TNT degradation mechanism by Pantoea sp. BJ2 isolated from an ammunition destruction site.</title>
        <authorList>
            <person name="Luo J."/>
        </authorList>
    </citation>
    <scope>NUCLEOTIDE SEQUENCE</scope>
    <source>
        <strain evidence="1">BJ2</strain>
        <plasmid evidence="1">plasmindC</plasmid>
    </source>
</reference>
<name>A0AAU7U3M4_9GAMM</name>
<dbReference type="AlphaFoldDB" id="A0AAU7U3M4"/>
<sequence length="155" mass="18324">MADTLKMQNPIFRVQDLYKMLRLSMIKYLPYETQTLSADEILTIYMQKTMSSDFKVEEVFSESGNLLAFSGKSYEMFKTREKEEEGSNHSPAWYISKLAKWNVRELNFLESDLRVMKTWLEINDFTRQGLPTEKFLKQELLEIADAAEERRRNGI</sequence>
<evidence type="ECO:0000313" key="1">
    <source>
        <dbReference type="EMBL" id="XBV47776.1"/>
    </source>
</evidence>
<gene>
    <name evidence="1" type="ORF">AAF463_25200</name>
</gene>
<proteinExistence type="predicted"/>
<protein>
    <submittedName>
        <fullName evidence="1">Uncharacterized protein</fullName>
    </submittedName>
</protein>
<dbReference type="EMBL" id="CP158295">
    <property type="protein sequence ID" value="XBV47776.1"/>
    <property type="molecule type" value="Genomic_DNA"/>
</dbReference>